<sequence length="476" mass="54229">MSQINERGAIPGWTRVDSKKQMDGSDLRSQTLKEDHLSHRRKDNPSMQPTQSSTSKQPNVTARFTINSPVASLRRSPTTPYHGSSTFVVVANQKAKSEPGVWKKPPISAPQRSSDVQFGNHQKRRTHVHEQVKQFREEIRNSTKMSKENSRLSKHVSSYEERRASTWEEKRRTSGKSLENMAAMSTTPLGHYHKHRSMSPTKKSSQSAQGKGSFSHKKTLSLMNDGLTVRLWDGNTVLLKPSGNQTLGELLRPYMKNVHKPMECVDSITERVLSWNTRVKEVNRWGVNIREIGSLVTTANTPVTTSTKKLEKRGSATGDNLASLQQWFSYFASTDRESKTLADRYEISCLKELPPSSTPSPRSSLNRRKSSMEPKTTSGTESEYIFQSVPDSPRLTRSTSQLDDTNSLARLIDYRKRLLTIEDNWENIVKPDRDLTPQEKKKQAAIWEVFVTELNYLNYIRNILNVSLFHEITVHM</sequence>
<name>A0A8S9YZR1_9TREM</name>
<feature type="compositionally biased region" description="Polar residues" evidence="1">
    <location>
        <begin position="45"/>
        <end position="87"/>
    </location>
</feature>
<feature type="compositionally biased region" description="Low complexity" evidence="1">
    <location>
        <begin position="202"/>
        <end position="213"/>
    </location>
</feature>
<dbReference type="Proteomes" id="UP000822476">
    <property type="component" value="Unassembled WGS sequence"/>
</dbReference>
<feature type="compositionally biased region" description="Basic and acidic residues" evidence="1">
    <location>
        <begin position="16"/>
        <end position="37"/>
    </location>
</feature>
<protein>
    <recommendedName>
        <fullName evidence="4">DH domain-containing protein</fullName>
    </recommendedName>
</protein>
<feature type="region of interest" description="Disordered" evidence="1">
    <location>
        <begin position="1"/>
        <end position="214"/>
    </location>
</feature>
<feature type="region of interest" description="Disordered" evidence="1">
    <location>
        <begin position="351"/>
        <end position="400"/>
    </location>
</feature>
<dbReference type="EMBL" id="JTDE01000663">
    <property type="protein sequence ID" value="KAF7260645.1"/>
    <property type="molecule type" value="Genomic_DNA"/>
</dbReference>
<organism evidence="2 3">
    <name type="scientific">Paragonimus skrjabini miyazakii</name>
    <dbReference type="NCBI Taxonomy" id="59628"/>
    <lineage>
        <taxon>Eukaryota</taxon>
        <taxon>Metazoa</taxon>
        <taxon>Spiralia</taxon>
        <taxon>Lophotrochozoa</taxon>
        <taxon>Platyhelminthes</taxon>
        <taxon>Trematoda</taxon>
        <taxon>Digenea</taxon>
        <taxon>Plagiorchiida</taxon>
        <taxon>Troglotremata</taxon>
        <taxon>Troglotrematidae</taxon>
        <taxon>Paragonimus</taxon>
    </lineage>
</organism>
<evidence type="ECO:0000313" key="3">
    <source>
        <dbReference type="Proteomes" id="UP000822476"/>
    </source>
</evidence>
<keyword evidence="3" id="KW-1185">Reference proteome</keyword>
<evidence type="ECO:0008006" key="4">
    <source>
        <dbReference type="Google" id="ProtNLM"/>
    </source>
</evidence>
<accession>A0A8S9YZR1</accession>
<proteinExistence type="predicted"/>
<comment type="caution">
    <text evidence="2">The sequence shown here is derived from an EMBL/GenBank/DDBJ whole genome shotgun (WGS) entry which is preliminary data.</text>
</comment>
<dbReference type="OrthoDB" id="10352442at2759"/>
<feature type="compositionally biased region" description="Basic and acidic residues" evidence="1">
    <location>
        <begin position="128"/>
        <end position="172"/>
    </location>
</feature>
<gene>
    <name evidence="2" type="ORF">EG68_02326</name>
</gene>
<feature type="compositionally biased region" description="Polar residues" evidence="1">
    <location>
        <begin position="110"/>
        <end position="120"/>
    </location>
</feature>
<evidence type="ECO:0000313" key="2">
    <source>
        <dbReference type="EMBL" id="KAF7260645.1"/>
    </source>
</evidence>
<evidence type="ECO:0000256" key="1">
    <source>
        <dbReference type="SAM" id="MobiDB-lite"/>
    </source>
</evidence>
<reference evidence="2" key="1">
    <citation type="submission" date="2019-07" db="EMBL/GenBank/DDBJ databases">
        <title>Annotation for the trematode Paragonimus miyazaki's.</title>
        <authorList>
            <person name="Choi Y.-J."/>
        </authorList>
    </citation>
    <scope>NUCLEOTIDE SEQUENCE</scope>
    <source>
        <strain evidence="2">Japan</strain>
    </source>
</reference>
<dbReference type="AlphaFoldDB" id="A0A8S9YZR1"/>